<accession>A0A1Z2SBY1</accession>
<dbReference type="Pfam" id="PF16778">
    <property type="entry name" value="Phage_tail_APC"/>
    <property type="match status" value="1"/>
</dbReference>
<dbReference type="AlphaFoldDB" id="A0A1Z2SBY1"/>
<dbReference type="InterPro" id="IPR031893">
    <property type="entry name" value="Phage_tail_APC"/>
</dbReference>
<evidence type="ECO:0000259" key="1">
    <source>
        <dbReference type="Pfam" id="PF16778"/>
    </source>
</evidence>
<feature type="domain" description="Phage tail assembly chaperone-like" evidence="1">
    <location>
        <begin position="48"/>
        <end position="123"/>
    </location>
</feature>
<sequence>MSKMIKNWIYNGVHLMNFPVSNTDENGQRMNQSLSSAFLTAAYQQERWSEVRAERNTRIAATDSIYMRHSRELWTGKIVDDADNPTTLSSGNLAKLNDYVQTLADIPQQYSDPDAVVWPSFPEF</sequence>
<reference evidence="2 3" key="1">
    <citation type="submission" date="2016-12" db="EMBL/GenBank/DDBJ databases">
        <authorList>
            <person name="Song W.-J."/>
            <person name="Kurnit D.M."/>
        </authorList>
    </citation>
    <scope>NUCLEOTIDE SEQUENCE [LARGE SCALE GENOMIC DNA]</scope>
    <source>
        <strain evidence="2 3">ATCC 43942</strain>
    </source>
</reference>
<evidence type="ECO:0000313" key="2">
    <source>
        <dbReference type="EMBL" id="ASA54669.1"/>
    </source>
</evidence>
<name>A0A1Z2SBY1_VIBGA</name>
<dbReference type="RefSeq" id="WP_021021788.1">
    <property type="nucleotide sequence ID" value="NZ_CP018835.1"/>
</dbReference>
<evidence type="ECO:0000313" key="3">
    <source>
        <dbReference type="Proteomes" id="UP000196708"/>
    </source>
</evidence>
<dbReference type="EMBL" id="CP018835">
    <property type="protein sequence ID" value="ASA54669.1"/>
    <property type="molecule type" value="Genomic_DNA"/>
</dbReference>
<protein>
    <recommendedName>
        <fullName evidence="1">Phage tail assembly chaperone-like domain-containing protein</fullName>
    </recommendedName>
</protein>
<dbReference type="Proteomes" id="UP000196708">
    <property type="component" value="Chromosome 1"/>
</dbReference>
<dbReference type="OrthoDB" id="1685143at2"/>
<dbReference type="KEGG" id="vga:BSQ33_02265"/>
<organism evidence="2 3">
    <name type="scientific">Vibrio gazogenes</name>
    <dbReference type="NCBI Taxonomy" id="687"/>
    <lineage>
        <taxon>Bacteria</taxon>
        <taxon>Pseudomonadati</taxon>
        <taxon>Pseudomonadota</taxon>
        <taxon>Gammaproteobacteria</taxon>
        <taxon>Vibrionales</taxon>
        <taxon>Vibrionaceae</taxon>
        <taxon>Vibrio</taxon>
    </lineage>
</organism>
<proteinExistence type="predicted"/>
<gene>
    <name evidence="2" type="ORF">BSQ33_02265</name>
</gene>